<gene>
    <name evidence="1" type="ORF">Rai3103_09540</name>
</gene>
<protein>
    <submittedName>
        <fullName evidence="1">PqqD family peptide modification chaperone</fullName>
    </submittedName>
</protein>
<dbReference type="InterPro" id="IPR008792">
    <property type="entry name" value="PQQD"/>
</dbReference>
<dbReference type="InterPro" id="IPR041881">
    <property type="entry name" value="PqqD_sf"/>
</dbReference>
<dbReference type="Pfam" id="PF05402">
    <property type="entry name" value="PqqD"/>
    <property type="match status" value="1"/>
</dbReference>
<sequence length="101" mass="10642">MNVGSDAKENPSCEQLGYRLADGVGAVEVDGIFYVAPVPQGPIRILAGSAAVIWRELITDGSAGTLADRVAGSVGVDVAEVRASVRMFIDELLRDGLLTRR</sequence>
<dbReference type="Gene3D" id="1.10.10.1150">
    <property type="entry name" value="Coenzyme PQQ synthesis protein D (PqqD)"/>
    <property type="match status" value="1"/>
</dbReference>
<name>A0A5Q2FAQ2_9ACTN</name>
<proteinExistence type="predicted"/>
<reference evidence="1 2" key="1">
    <citation type="submission" date="2019-10" db="EMBL/GenBank/DDBJ databases">
        <title>Genomic analysis of Raineyella sp. CBA3103.</title>
        <authorList>
            <person name="Roh S.W."/>
        </authorList>
    </citation>
    <scope>NUCLEOTIDE SEQUENCE [LARGE SCALE GENOMIC DNA]</scope>
    <source>
        <strain evidence="1 2">CBA3103</strain>
    </source>
</reference>
<accession>A0A5Q2FAQ2</accession>
<dbReference type="RefSeq" id="WP_153572409.1">
    <property type="nucleotide sequence ID" value="NZ_CP045725.1"/>
</dbReference>
<organism evidence="1 2">
    <name type="scientific">Raineyella fluvialis</name>
    <dbReference type="NCBI Taxonomy" id="2662261"/>
    <lineage>
        <taxon>Bacteria</taxon>
        <taxon>Bacillati</taxon>
        <taxon>Actinomycetota</taxon>
        <taxon>Actinomycetes</taxon>
        <taxon>Propionibacteriales</taxon>
        <taxon>Propionibacteriaceae</taxon>
        <taxon>Raineyella</taxon>
    </lineage>
</organism>
<evidence type="ECO:0000313" key="2">
    <source>
        <dbReference type="Proteomes" id="UP000386847"/>
    </source>
</evidence>
<dbReference type="Proteomes" id="UP000386847">
    <property type="component" value="Chromosome"/>
</dbReference>
<dbReference type="AlphaFoldDB" id="A0A5Q2FAQ2"/>
<dbReference type="EMBL" id="CP045725">
    <property type="protein sequence ID" value="QGF23879.1"/>
    <property type="molecule type" value="Genomic_DNA"/>
</dbReference>
<evidence type="ECO:0000313" key="1">
    <source>
        <dbReference type="EMBL" id="QGF23879.1"/>
    </source>
</evidence>
<keyword evidence="2" id="KW-1185">Reference proteome</keyword>
<dbReference type="KEGG" id="rain:Rai3103_09540"/>